<proteinExistence type="inferred from homology"/>
<keyword evidence="4" id="KW-0479">Metal-binding</keyword>
<name>A0AA39Y6L1_9PEZI</name>
<reference evidence="5" key="1">
    <citation type="submission" date="2023-06" db="EMBL/GenBank/DDBJ databases">
        <title>Genome-scale phylogeny and comparative genomics of the fungal order Sordariales.</title>
        <authorList>
            <consortium name="Lawrence Berkeley National Laboratory"/>
            <person name="Hensen N."/>
            <person name="Bonometti L."/>
            <person name="Westerberg I."/>
            <person name="Brannstrom I.O."/>
            <person name="Guillou S."/>
            <person name="Cros-Aarteil S."/>
            <person name="Calhoun S."/>
            <person name="Haridas S."/>
            <person name="Kuo A."/>
            <person name="Mondo S."/>
            <person name="Pangilinan J."/>
            <person name="Riley R."/>
            <person name="Labutti K."/>
            <person name="Andreopoulos B."/>
            <person name="Lipzen A."/>
            <person name="Chen C."/>
            <person name="Yanf M."/>
            <person name="Daum C."/>
            <person name="Ng V."/>
            <person name="Clum A."/>
            <person name="Steindorff A."/>
            <person name="Ohm R."/>
            <person name="Martin F."/>
            <person name="Silar P."/>
            <person name="Natvig D."/>
            <person name="Lalanne C."/>
            <person name="Gautier V."/>
            <person name="Ament-Velasquez S.L."/>
            <person name="Kruys A."/>
            <person name="Hutchinson M.I."/>
            <person name="Powell A.J."/>
            <person name="Barry K."/>
            <person name="Miller A.N."/>
            <person name="Grigoriev I.V."/>
            <person name="Debuchy R."/>
            <person name="Gladieux P."/>
            <person name="Thoren M.H."/>
            <person name="Johannesson H."/>
        </authorList>
    </citation>
    <scope>NUCLEOTIDE SEQUENCE</scope>
    <source>
        <strain evidence="5">SMH2532-1</strain>
    </source>
</reference>
<protein>
    <recommendedName>
        <fullName evidence="4">Terpene synthase</fullName>
        <ecNumber evidence="4">4.2.3.-</ecNumber>
    </recommendedName>
</protein>
<evidence type="ECO:0000313" key="5">
    <source>
        <dbReference type="EMBL" id="KAK0645822.1"/>
    </source>
</evidence>
<evidence type="ECO:0000256" key="1">
    <source>
        <dbReference type="ARBA" id="ARBA00001946"/>
    </source>
</evidence>
<organism evidence="5 6">
    <name type="scientific">Cercophora newfieldiana</name>
    <dbReference type="NCBI Taxonomy" id="92897"/>
    <lineage>
        <taxon>Eukaryota</taxon>
        <taxon>Fungi</taxon>
        <taxon>Dikarya</taxon>
        <taxon>Ascomycota</taxon>
        <taxon>Pezizomycotina</taxon>
        <taxon>Sordariomycetes</taxon>
        <taxon>Sordariomycetidae</taxon>
        <taxon>Sordariales</taxon>
        <taxon>Lasiosphaeriaceae</taxon>
        <taxon>Cercophora</taxon>
    </lineage>
</organism>
<gene>
    <name evidence="5" type="ORF">B0T16DRAFT_457816</name>
</gene>
<dbReference type="InterPro" id="IPR008949">
    <property type="entry name" value="Isoprenoid_synthase_dom_sf"/>
</dbReference>
<dbReference type="GO" id="GO:0010333">
    <property type="term" value="F:terpene synthase activity"/>
    <property type="evidence" value="ECO:0007669"/>
    <property type="project" value="InterPro"/>
</dbReference>
<dbReference type="SFLD" id="SFLDS00005">
    <property type="entry name" value="Isoprenoid_Synthase_Type_I"/>
    <property type="match status" value="1"/>
</dbReference>
<comment type="cofactor">
    <cofactor evidence="1 4">
        <name>Mg(2+)</name>
        <dbReference type="ChEBI" id="CHEBI:18420"/>
    </cofactor>
</comment>
<accession>A0AA39Y6L1</accession>
<dbReference type="PANTHER" id="PTHR35201">
    <property type="entry name" value="TERPENE SYNTHASE"/>
    <property type="match status" value="1"/>
</dbReference>
<dbReference type="Pfam" id="PF19086">
    <property type="entry name" value="Terpene_syn_C_2"/>
    <property type="match status" value="1"/>
</dbReference>
<dbReference type="GO" id="GO:0046872">
    <property type="term" value="F:metal ion binding"/>
    <property type="evidence" value="ECO:0007669"/>
    <property type="project" value="UniProtKB-KW"/>
</dbReference>
<evidence type="ECO:0000256" key="2">
    <source>
        <dbReference type="ARBA" id="ARBA00006333"/>
    </source>
</evidence>
<evidence type="ECO:0000256" key="3">
    <source>
        <dbReference type="ARBA" id="ARBA00022842"/>
    </source>
</evidence>
<comment type="caution">
    <text evidence="5">The sequence shown here is derived from an EMBL/GenBank/DDBJ whole genome shotgun (WGS) entry which is preliminary data.</text>
</comment>
<dbReference type="Proteomes" id="UP001174936">
    <property type="component" value="Unassembled WGS sequence"/>
</dbReference>
<evidence type="ECO:0000313" key="6">
    <source>
        <dbReference type="Proteomes" id="UP001174936"/>
    </source>
</evidence>
<dbReference type="SUPFAM" id="SSF48576">
    <property type="entry name" value="Terpenoid synthases"/>
    <property type="match status" value="1"/>
</dbReference>
<dbReference type="SFLD" id="SFLDG01020">
    <property type="entry name" value="Terpene_Cyclase_Like_2"/>
    <property type="match status" value="1"/>
</dbReference>
<dbReference type="EMBL" id="JAULSV010000004">
    <property type="protein sequence ID" value="KAK0645822.1"/>
    <property type="molecule type" value="Genomic_DNA"/>
</dbReference>
<keyword evidence="3 4" id="KW-0460">Magnesium</keyword>
<sequence>MGAAYSTFVTLIRPLSFWGKRQTAPQWVRIPDNLARWPWPRAVNPHMDECSAASDAWLQSFNVFSPKAQAAFNRCRFGLLASLGYPTLNKDGCRVACDLMNLFFVFDEKSDISDEHETRVQADCIMDALRNPYKPRPPGEWIGGLITQQFWQNAIKTGTLLFQQRFIDYFERYTDAVVQQSRDRGNHCVRDIKSYLPLRRDTIGTLPSFALIELHSNIPQHVMEHPTLQRMNDLCTDMVSIGNDLYSYNAEQSRDDADHNLVTVVMKEKGLSLQDTFDWIGRLHDDVADEFLRLYKDLPSFPEESEEVNREVREYVYGLGNWVRTNECWSFESGRYFGNEGPKIMENGRRFALRPRKQVDHSKTFNPAVVGFSKS</sequence>
<keyword evidence="4" id="KW-0456">Lyase</keyword>
<dbReference type="AlphaFoldDB" id="A0AA39Y6L1"/>
<dbReference type="Gene3D" id="1.10.600.10">
    <property type="entry name" value="Farnesyl Diphosphate Synthase"/>
    <property type="match status" value="1"/>
</dbReference>
<dbReference type="EC" id="4.2.3.-" evidence="4"/>
<keyword evidence="6" id="KW-1185">Reference proteome</keyword>
<dbReference type="PANTHER" id="PTHR35201:SF4">
    <property type="entry name" value="BETA-PINACENE SYNTHASE-RELATED"/>
    <property type="match status" value="1"/>
</dbReference>
<dbReference type="InterPro" id="IPR034686">
    <property type="entry name" value="Terpene_cyclase-like_2"/>
</dbReference>
<evidence type="ECO:0000256" key="4">
    <source>
        <dbReference type="RuleBase" id="RU366034"/>
    </source>
</evidence>
<dbReference type="GO" id="GO:0008299">
    <property type="term" value="P:isoprenoid biosynthetic process"/>
    <property type="evidence" value="ECO:0007669"/>
    <property type="project" value="UniProtKB-ARBA"/>
</dbReference>
<comment type="similarity">
    <text evidence="2 4">Belongs to the terpene synthase family.</text>
</comment>